<feature type="chain" id="PRO_5015119096" description="Gamma-glutamyltransferase" evidence="1">
    <location>
        <begin position="26"/>
        <end position="262"/>
    </location>
</feature>
<dbReference type="PRINTS" id="PR01210">
    <property type="entry name" value="GGTRANSPTASE"/>
</dbReference>
<accession>A0A2P4SBS4</accession>
<dbReference type="GO" id="GO:0006954">
    <property type="term" value="P:inflammatory response"/>
    <property type="evidence" value="ECO:0007669"/>
    <property type="project" value="TreeGrafter"/>
</dbReference>
<evidence type="ECO:0000313" key="2">
    <source>
        <dbReference type="EMBL" id="POI21569.1"/>
    </source>
</evidence>
<dbReference type="GO" id="GO:0002951">
    <property type="term" value="F:leukotriene-C(4) hydrolase"/>
    <property type="evidence" value="ECO:0007669"/>
    <property type="project" value="TreeGrafter"/>
</dbReference>
<organism evidence="2 3">
    <name type="scientific">Bambusicola thoracicus</name>
    <name type="common">Chinese bamboo-partridge</name>
    <name type="synonym">Perdix thoracica</name>
    <dbReference type="NCBI Taxonomy" id="9083"/>
    <lineage>
        <taxon>Eukaryota</taxon>
        <taxon>Metazoa</taxon>
        <taxon>Chordata</taxon>
        <taxon>Craniata</taxon>
        <taxon>Vertebrata</taxon>
        <taxon>Euteleostomi</taxon>
        <taxon>Archelosauria</taxon>
        <taxon>Archosauria</taxon>
        <taxon>Dinosauria</taxon>
        <taxon>Saurischia</taxon>
        <taxon>Theropoda</taxon>
        <taxon>Coelurosauria</taxon>
        <taxon>Aves</taxon>
        <taxon>Neognathae</taxon>
        <taxon>Galloanserae</taxon>
        <taxon>Galliformes</taxon>
        <taxon>Phasianidae</taxon>
        <taxon>Perdicinae</taxon>
        <taxon>Bambusicola</taxon>
    </lineage>
</organism>
<name>A0A2P4SBS4_BAMTH</name>
<comment type="caution">
    <text evidence="2">The sequence shown here is derived from an EMBL/GenBank/DDBJ whole genome shotgun (WGS) entry which is preliminary data.</text>
</comment>
<evidence type="ECO:0000313" key="3">
    <source>
        <dbReference type="Proteomes" id="UP000237246"/>
    </source>
</evidence>
<evidence type="ECO:0008006" key="4">
    <source>
        <dbReference type="Google" id="ProtNLM"/>
    </source>
</evidence>
<feature type="non-terminal residue" evidence="2">
    <location>
        <position position="262"/>
    </location>
</feature>
<dbReference type="InterPro" id="IPR000101">
    <property type="entry name" value="GGT_peptidase"/>
</dbReference>
<dbReference type="InterPro" id="IPR029055">
    <property type="entry name" value="Ntn_hydrolases_N"/>
</dbReference>
<proteinExistence type="predicted"/>
<dbReference type="GO" id="GO:0036374">
    <property type="term" value="F:glutathione hydrolase activity"/>
    <property type="evidence" value="ECO:0007669"/>
    <property type="project" value="InterPro"/>
</dbReference>
<keyword evidence="1" id="KW-0732">Signal</keyword>
<dbReference type="Pfam" id="PF01019">
    <property type="entry name" value="G_glu_transpept"/>
    <property type="match status" value="1"/>
</dbReference>
<feature type="signal peptide" evidence="1">
    <location>
        <begin position="1"/>
        <end position="25"/>
    </location>
</feature>
<dbReference type="PANTHER" id="PTHR11686">
    <property type="entry name" value="GAMMA GLUTAMYL TRANSPEPTIDASE"/>
    <property type="match status" value="1"/>
</dbReference>
<dbReference type="GO" id="GO:0006751">
    <property type="term" value="P:glutathione catabolic process"/>
    <property type="evidence" value="ECO:0007669"/>
    <property type="project" value="InterPro"/>
</dbReference>
<dbReference type="Gene3D" id="1.10.246.130">
    <property type="match status" value="1"/>
</dbReference>
<dbReference type="GO" id="GO:1901750">
    <property type="term" value="P:leukotriene D4 biosynthetic process"/>
    <property type="evidence" value="ECO:0007669"/>
    <property type="project" value="TreeGrafter"/>
</dbReference>
<dbReference type="EMBL" id="PPHD01067637">
    <property type="protein sequence ID" value="POI21569.1"/>
    <property type="molecule type" value="Genomic_DNA"/>
</dbReference>
<gene>
    <name evidence="2" type="ORF">CIB84_014684</name>
</gene>
<dbReference type="OrthoDB" id="1081007at2759"/>
<dbReference type="Proteomes" id="UP000237246">
    <property type="component" value="Unassembled WGS sequence"/>
</dbReference>
<reference evidence="2 3" key="1">
    <citation type="submission" date="2018-01" db="EMBL/GenBank/DDBJ databases">
        <title>Comparison of the Chinese Bamboo Partridge and Red Junglefowl genome sequences highlights the importance of demography in genome evolution.</title>
        <authorList>
            <person name="Tiley G.P."/>
            <person name="Kimball R.T."/>
            <person name="Braun E.L."/>
            <person name="Burleigh J.G."/>
        </authorList>
    </citation>
    <scope>NUCLEOTIDE SEQUENCE [LARGE SCALE GENOMIC DNA]</scope>
    <source>
        <strain evidence="2">RTK389</strain>
        <tissue evidence="2">Blood</tissue>
    </source>
</reference>
<protein>
    <recommendedName>
        <fullName evidence="4">Gamma-glutamyltransferase</fullName>
    </recommendedName>
</protein>
<keyword evidence="3" id="KW-1185">Reference proteome</keyword>
<dbReference type="GO" id="GO:0005886">
    <property type="term" value="C:plasma membrane"/>
    <property type="evidence" value="ECO:0007669"/>
    <property type="project" value="TreeGrafter"/>
</dbReference>
<sequence length="262" mass="29037">MPVKQLPKAFLVICCLAVLVYPSESILRVPSESCTPQASDLTGVTLQFCSPGAKWIAVPGEIRGYEEAHKRYGRLPWKSLFEPTIKLLSDPLVVSPVMDRIINHRNFSQVGRSLCPLICDGERFLTRGKTFRWPALQQTLKILAEDGATAFYEGEIGKTLVEDIKKAGSVITLEDLKAYKAEVSSALNITLNKNTTVFSPPPPMGGAVLLFILKILEGYNFHQASLVTPKEKGETYHLIAEALKFGNMLKPEMKDPNFSEVK</sequence>
<dbReference type="InterPro" id="IPR043138">
    <property type="entry name" value="GGT_lsub"/>
</dbReference>
<evidence type="ECO:0000256" key="1">
    <source>
        <dbReference type="SAM" id="SignalP"/>
    </source>
</evidence>
<dbReference type="AlphaFoldDB" id="A0A2P4SBS4"/>
<dbReference type="PANTHER" id="PTHR11686:SF19">
    <property type="entry name" value="GLUTATHIONE HYDROLASE 5 PROENZYME"/>
    <property type="match status" value="1"/>
</dbReference>
<dbReference type="SUPFAM" id="SSF56235">
    <property type="entry name" value="N-terminal nucleophile aminohydrolases (Ntn hydrolases)"/>
    <property type="match status" value="1"/>
</dbReference>